<dbReference type="AlphaFoldDB" id="I2PX63"/>
<feature type="domain" description="Spore protein YkvP/CgeB glycosyl transferase-like" evidence="1">
    <location>
        <begin position="156"/>
        <end position="267"/>
    </location>
</feature>
<dbReference type="Pfam" id="PF13524">
    <property type="entry name" value="Glyco_trans_1_2"/>
    <property type="match status" value="1"/>
</dbReference>
<dbReference type="STRING" id="596152.DesU5LDRAFT_0413"/>
<dbReference type="OrthoDB" id="5505501at2"/>
<dbReference type="eggNOG" id="COG4641">
    <property type="taxonomic scope" value="Bacteria"/>
</dbReference>
<gene>
    <name evidence="2" type="ORF">DesU5LDRAFT_0413</name>
</gene>
<proteinExistence type="predicted"/>
<dbReference type="HOGENOM" id="CLU_518502_0_0_7"/>
<evidence type="ECO:0000313" key="2">
    <source>
        <dbReference type="EMBL" id="EIG52119.1"/>
    </source>
</evidence>
<organism evidence="2">
    <name type="scientific">Desulfovibrio sp. U5L</name>
    <dbReference type="NCBI Taxonomy" id="596152"/>
    <lineage>
        <taxon>Bacteria</taxon>
        <taxon>Pseudomonadati</taxon>
        <taxon>Thermodesulfobacteriota</taxon>
        <taxon>Desulfovibrionia</taxon>
        <taxon>Desulfovibrionales</taxon>
        <taxon>Desulfovibrionaceae</taxon>
        <taxon>Desulfovibrio</taxon>
    </lineage>
</organism>
<name>I2PX63_9BACT</name>
<evidence type="ECO:0000259" key="1">
    <source>
        <dbReference type="Pfam" id="PF13524"/>
    </source>
</evidence>
<sequence>MRIVHSGWFLREGFEEMGCEVIPLRLDAAKTLDELVEQTGVRPDLVFMELFGKTNLPKEFFSCRYKLAAYCIDSALNEYWHIPLTKLFDYVYVDQLSSVSKFRRNDIRAKWLPLCASRMDFRPPADKKHLITFVGSMTSYRTKRANLINHIRSSFPVNVVQDISKAAMLDAFASSRIVLNENFFSGLNLRFFQALASGSLLLTERRGYGVNFHFQEGKHYAGYSPSDLLAIIKNIARAPEVVAPIALCGQEECKRHHTSASRARTVLEDLTSGPLHPGLSLQEKKLHEAQGKYDHAFRFGGNFDESVTLLKDCANASNEIRSHALCVLGSIHLRSNRTESGVAYLEKSATVATVHGLSATLKLMLFFADDGRFLNYLSALVSLLTALRMNSKKYFNYISLLKNEQEIYYNSCMLAYEILSDLKINFDLGFHKPEQERYPDYAMEYAILAFAAKKTVESLGAIIKCTRKGGFAPEALGYIKEAILAGAASDEQIALSASLALEQYDFFYAETTLKALKATLSPAVS</sequence>
<protein>
    <recommendedName>
        <fullName evidence="1">Spore protein YkvP/CgeB glycosyl transferase-like domain-containing protein</fullName>
    </recommendedName>
</protein>
<dbReference type="EMBL" id="JH600068">
    <property type="protein sequence ID" value="EIG52119.1"/>
    <property type="molecule type" value="Genomic_DNA"/>
</dbReference>
<reference evidence="2" key="1">
    <citation type="submission" date="2011-11" db="EMBL/GenBank/DDBJ databases">
        <title>Improved High-Quality Draft sequence of Desulfovibrio sp. U5L.</title>
        <authorList>
            <consortium name="US DOE Joint Genome Institute"/>
            <person name="Lucas S."/>
            <person name="Han J."/>
            <person name="Lapidus A."/>
            <person name="Cheng J.-F."/>
            <person name="Goodwin L."/>
            <person name="Pitluck S."/>
            <person name="Peters L."/>
            <person name="Ovchinnikova G."/>
            <person name="Held B."/>
            <person name="Detter J.C."/>
            <person name="Han C."/>
            <person name="Tapia R."/>
            <person name="Land M."/>
            <person name="Hauser L."/>
            <person name="Kyrpides N."/>
            <person name="Ivanova N."/>
            <person name="Pagani I."/>
            <person name="Gabster J."/>
            <person name="Walker C."/>
            <person name="Stolyar S."/>
            <person name="Stahl D."/>
            <person name="Arkin A."/>
            <person name="Dehal P."/>
            <person name="Hazen T."/>
            <person name="Woyke T."/>
        </authorList>
    </citation>
    <scope>NUCLEOTIDE SEQUENCE [LARGE SCALE GENOMIC DNA]</scope>
    <source>
        <strain evidence="2">U5L</strain>
    </source>
</reference>
<dbReference type="InterPro" id="IPR055259">
    <property type="entry name" value="YkvP/CgeB_Glyco_trans-like"/>
</dbReference>
<accession>I2PX63</accession>